<proteinExistence type="predicted"/>
<dbReference type="RefSeq" id="WP_369313089.1">
    <property type="nucleotide sequence ID" value="NZ_JBEHZE010000001.1"/>
</dbReference>
<dbReference type="Pfam" id="PF12833">
    <property type="entry name" value="HTH_18"/>
    <property type="match status" value="1"/>
</dbReference>
<protein>
    <submittedName>
        <fullName evidence="5">Helix-turn-helix domain-containing protein</fullName>
    </submittedName>
</protein>
<accession>A0ABV3Z2Y0</accession>
<dbReference type="SUPFAM" id="SSF46689">
    <property type="entry name" value="Homeodomain-like"/>
    <property type="match status" value="1"/>
</dbReference>
<evidence type="ECO:0000313" key="6">
    <source>
        <dbReference type="Proteomes" id="UP001560685"/>
    </source>
</evidence>
<keyword evidence="1" id="KW-0805">Transcription regulation</keyword>
<dbReference type="Proteomes" id="UP001560685">
    <property type="component" value="Unassembled WGS sequence"/>
</dbReference>
<dbReference type="InterPro" id="IPR032687">
    <property type="entry name" value="AraC-type_N"/>
</dbReference>
<dbReference type="EMBL" id="JBEHZE010000001">
    <property type="protein sequence ID" value="MEX6633145.1"/>
    <property type="molecule type" value="Genomic_DNA"/>
</dbReference>
<dbReference type="PANTHER" id="PTHR47894">
    <property type="entry name" value="HTH-TYPE TRANSCRIPTIONAL REGULATOR GADX"/>
    <property type="match status" value="1"/>
</dbReference>
<feature type="domain" description="HTH araC/xylS-type" evidence="4">
    <location>
        <begin position="245"/>
        <end position="342"/>
    </location>
</feature>
<dbReference type="Pfam" id="PF12625">
    <property type="entry name" value="Arabinose_bd"/>
    <property type="match status" value="1"/>
</dbReference>
<comment type="caution">
    <text evidence="5">The sequence shown here is derived from an EMBL/GenBank/DDBJ whole genome shotgun (WGS) entry which is preliminary data.</text>
</comment>
<reference evidence="5 6" key="1">
    <citation type="submission" date="2024-05" db="EMBL/GenBank/DDBJ databases">
        <title>Three bacterial strains, DH-69, EH-24, and ECK-19 isolated from coastal sediments.</title>
        <authorList>
            <person name="Ye Y.-Q."/>
            <person name="Du Z.-J."/>
        </authorList>
    </citation>
    <scope>NUCLEOTIDE SEQUENCE [LARGE SCALE GENOMIC DNA]</scope>
    <source>
        <strain evidence="5 6">ECK-19</strain>
    </source>
</reference>
<evidence type="ECO:0000256" key="3">
    <source>
        <dbReference type="ARBA" id="ARBA00023163"/>
    </source>
</evidence>
<organism evidence="5 6">
    <name type="scientific">Hyphococcus lacteus</name>
    <dbReference type="NCBI Taxonomy" id="3143536"/>
    <lineage>
        <taxon>Bacteria</taxon>
        <taxon>Pseudomonadati</taxon>
        <taxon>Pseudomonadota</taxon>
        <taxon>Alphaproteobacteria</taxon>
        <taxon>Parvularculales</taxon>
        <taxon>Parvularculaceae</taxon>
        <taxon>Hyphococcus</taxon>
    </lineage>
</organism>
<dbReference type="PANTHER" id="PTHR47894:SF1">
    <property type="entry name" value="HTH-TYPE TRANSCRIPTIONAL REGULATOR VQSM"/>
    <property type="match status" value="1"/>
</dbReference>
<keyword evidence="3" id="KW-0804">Transcription</keyword>
<evidence type="ECO:0000313" key="5">
    <source>
        <dbReference type="EMBL" id="MEX6633145.1"/>
    </source>
</evidence>
<evidence type="ECO:0000259" key="4">
    <source>
        <dbReference type="PROSITE" id="PS01124"/>
    </source>
</evidence>
<dbReference type="PROSITE" id="PS01124">
    <property type="entry name" value="HTH_ARAC_FAMILY_2"/>
    <property type="match status" value="1"/>
</dbReference>
<sequence>MTDQISVSSSRLEPLIAQARSANVDVLELLSSLDLSPSLLTLTPNERVSLADYYRLQNRLSILFGDETLHLSTRQLLPGSTDFVLQHVHDCKNLFEVMRVIARSYNLLHGGQYNSVVKRRSSVDYVIDDKDFPYSNDQSKEYIFFSIECILVFWHCMLMIVSPLATNAVKNIQVRRPTPGGDCAHLGYWEAPIKFGADAYRISIDPEVAFNPIVIPPAESLSSNAVYQKITSAISQRGGGGKAIKSASSLVRDALSRGVVEQTDVSAQMNISVATLRRRLSEEGTNFRELRREVLNDTAQRLLLSGRAVADVSDALGFSEFRAFNRAFRDWNGLTPKAFLRELGGRISD</sequence>
<evidence type="ECO:0000256" key="2">
    <source>
        <dbReference type="ARBA" id="ARBA00023125"/>
    </source>
</evidence>
<evidence type="ECO:0000256" key="1">
    <source>
        <dbReference type="ARBA" id="ARBA00023015"/>
    </source>
</evidence>
<keyword evidence="2" id="KW-0238">DNA-binding</keyword>
<keyword evidence="6" id="KW-1185">Reference proteome</keyword>
<name>A0ABV3Z2Y0_9PROT</name>
<dbReference type="InterPro" id="IPR018060">
    <property type="entry name" value="HTH_AraC"/>
</dbReference>
<dbReference type="InterPro" id="IPR009057">
    <property type="entry name" value="Homeodomain-like_sf"/>
</dbReference>
<gene>
    <name evidence="5" type="ORF">ABFZ84_06235</name>
</gene>
<dbReference type="Gene3D" id="1.10.10.60">
    <property type="entry name" value="Homeodomain-like"/>
    <property type="match status" value="1"/>
</dbReference>
<dbReference type="SMART" id="SM00342">
    <property type="entry name" value="HTH_ARAC"/>
    <property type="match status" value="1"/>
</dbReference>